<evidence type="ECO:0000313" key="13">
    <source>
        <dbReference type="EMBL" id="KAF6052803.1"/>
    </source>
</evidence>
<keyword evidence="4" id="KW-0653">Protein transport</keyword>
<evidence type="ECO:0000256" key="4">
    <source>
        <dbReference type="ARBA" id="ARBA00022927"/>
    </source>
</evidence>
<evidence type="ECO:0000256" key="6">
    <source>
        <dbReference type="ARBA" id="ARBA00023132"/>
    </source>
</evidence>
<evidence type="ECO:0000256" key="8">
    <source>
        <dbReference type="ARBA" id="ARBA00038387"/>
    </source>
</evidence>
<sequence length="1666" mass="188061">MPSSTASVGGLASKNLPLKAIQPTQNWTFENVLALINNCQDPYISEALDEYLLLIKDVILNPSPFSVEEPTSTSKITTQEISVRGILYTNITKQNIQDGELIQKYLNLELKEIVRVIDQVCKKLPPKTVLKLNFKSKLNDDKAAQLDNERIGLYIYDVLRERRTVLKIARESLVNKTNPDTSFVIRNIGKELFLSKDYIEKLIKTLQNTLDSIVSESYKTGLSREIDDTIFNESILFSIDLCKVLIEAAAQNPLVTKDLVKQWFELMQQTNFSIALGPHLKHPESFELIKTLFTVISIEFLDLDNAYDSLDDDSGSYVSDVEVFSFINNVVTSDYSDNAVIIYSWGIILLRKSCFYQEFPTSSSAKAFERSFSILSLESIINQCNSKSLVLDVFGSLKVLNERAKFDKLYSTVLSSVITASIALLELTPQITDAIASIIRSCPNTVVEKFFNNEATIEAFIIARAKFPLLLSPYIKLASINGDFALHEFNNMKSYIQVYNRDLFDKLYQIDDQNPELVKLTDGVNLFPPFESNKKLAMALTSGTRAKMLPAANPNEVLVTFLHEYNGWAFIGRVLYNISKGVVSIDETKEGLILDILKLMISVSTDCGEDDIKLMLETMSAYTDDSDIVEIVLRFFKQSLHTRNIAISSTVLKLLSKLFPIIADRIWPYLPKLSLFTHDGKEGLASRIFGAVEIVNGDFRFSLNLVEFANALIRDCIKLPTTFNKPREGVIYQIVSHLVFLFENFSHCHFARVYDKFKLGSSILDFLTTVLTTTFGVEKDCVPEKKLTRVFALGSKHILNCFLATDTNYTRTILPLINVVDETTRNIDLFELTDISGCLFDEWISHSFSFAELVISLRNQLNLAPSALEKILFEKASDLVTIFANNESYKLSSIKLLTSLIGGKWENEPTPSLLSHLGHYDAQVLKQSLISSLKNSLDDYNLRAALNEFICAVMRSRQEGLVVLFNTGKNAFPLTKNTSDSSYNEPEGSNESVVQVLKKSARDMKYYPNFVSLHLIDAIALSCNSWTTVKETKFDKEFIQIMIDRVKVQTINAPKSIDEFIDRSYELMLVAKIADILALYLFTTKDGTCRNQIVEFINSGSFIDMAKRKFEIKHYQHSLHADLENSFTCSFPNLELAKFTSSLNKPNTIGLNSIYNVALMDKLFHNQVQWSDIKEQLIASSVNSQYLMAQLTAAKSFGTLLASFCRRYQGPLNQDLLKLVDFLLKVDIAESIPSEQFRQIYFDRIELGFFIIYSFFNVQGDTKRDENEVVFEIVKSASTLLSSSSLNFITDLVASKGTYRPLLRIVYCALKMIKGESKTIVRHLSLFQDLFDAIIIKGIKSLSVELQNDVFMLRRSNDKDLSRYKFAEKFDDLQLILSILKVFIAFKPDEPLLSSCIASSIKQAGTVKTLLHMYTMSYAIDTGDEFAFAQMSLSYLMELMSIDSMAHSIVSMGLYVTLLESPISRPIRAGGLSVLNESKHYRLWIDGILPIIIASISVLGASIVPEICVALQLFAKQIEYCVNSWGRDSSSLKISSGAVFETNQILVIYNLLKAMNVGDYLSSTMSDCMDHQGVRHDDSFGDSRDEDSDASTVIDMRILPGLDSESNRDDFIDCIDNLLKHPKFLTSRIIASSAEEKMIIDRGGERYEMFVKSIFEDIREMKNSLA</sequence>
<dbReference type="InterPro" id="IPR044840">
    <property type="entry name" value="Nup188"/>
</dbReference>
<evidence type="ECO:0000256" key="9">
    <source>
        <dbReference type="ARBA" id="ARBA00040174"/>
    </source>
</evidence>
<dbReference type="Proteomes" id="UP000590412">
    <property type="component" value="Unassembled WGS sequence"/>
</dbReference>
<dbReference type="Gene3D" id="1.25.10.70">
    <property type="match status" value="1"/>
</dbReference>
<keyword evidence="7" id="KW-0539">Nucleus</keyword>
<dbReference type="GO" id="GO:0006405">
    <property type="term" value="P:RNA export from nucleus"/>
    <property type="evidence" value="ECO:0007669"/>
    <property type="project" value="TreeGrafter"/>
</dbReference>
<comment type="similarity">
    <text evidence="8">Belongs to the Nup188 family.</text>
</comment>
<dbReference type="PANTHER" id="PTHR31431">
    <property type="entry name" value="NUCLEOPORIN NUP188 HOMOLOG"/>
    <property type="match status" value="1"/>
</dbReference>
<evidence type="ECO:0000256" key="3">
    <source>
        <dbReference type="ARBA" id="ARBA00022816"/>
    </source>
</evidence>
<dbReference type="Pfam" id="PF18378">
    <property type="entry name" value="Nup188_C"/>
    <property type="match status" value="1"/>
</dbReference>
<accession>A0A8X7TCF4</accession>
<keyword evidence="5" id="KW-0811">Translocation</keyword>
<evidence type="ECO:0000259" key="11">
    <source>
        <dbReference type="Pfam" id="PF18378"/>
    </source>
</evidence>
<dbReference type="GO" id="GO:0006606">
    <property type="term" value="P:protein import into nucleus"/>
    <property type="evidence" value="ECO:0007669"/>
    <property type="project" value="TreeGrafter"/>
</dbReference>
<feature type="domain" description="Nucleoporin Nup188 N-terminal" evidence="10">
    <location>
        <begin position="47"/>
        <end position="508"/>
    </location>
</feature>
<dbReference type="PANTHER" id="PTHR31431:SF1">
    <property type="entry name" value="NUCLEOPORIN NUP188"/>
    <property type="match status" value="1"/>
</dbReference>
<organism evidence="13 14">
    <name type="scientific">Candida parapsilosis</name>
    <name type="common">Yeast</name>
    <dbReference type="NCBI Taxonomy" id="5480"/>
    <lineage>
        <taxon>Eukaryota</taxon>
        <taxon>Fungi</taxon>
        <taxon>Dikarya</taxon>
        <taxon>Ascomycota</taxon>
        <taxon>Saccharomycotina</taxon>
        <taxon>Pichiomycetes</taxon>
        <taxon>Debaryomycetaceae</taxon>
        <taxon>Candida/Lodderomyces clade</taxon>
        <taxon>Candida</taxon>
    </lineage>
</organism>
<keyword evidence="6" id="KW-0906">Nuclear pore complex</keyword>
<comment type="subcellular location">
    <subcellularLocation>
        <location evidence="1">Nucleus</location>
        <location evidence="1">Nuclear pore complex</location>
    </subcellularLocation>
</comment>
<evidence type="ECO:0000259" key="12">
    <source>
        <dbReference type="Pfam" id="PF21093"/>
    </source>
</evidence>
<protein>
    <recommendedName>
        <fullName evidence="9">Nucleoporin NUP188</fullName>
    </recommendedName>
</protein>
<reference evidence="13" key="1">
    <citation type="submission" date="2020-03" db="EMBL/GenBank/DDBJ databases">
        <title>FDA dAtabase for Regulatory Grade micrObial Sequences (FDA-ARGOS): Supporting development and validation of Infectious Disease Dx tests.</title>
        <authorList>
            <person name="Campos J."/>
            <person name="Goldberg B."/>
            <person name="Tallon L."/>
            <person name="Sadzewicz L."/>
            <person name="Vavikolanu K."/>
            <person name="Mehta A."/>
            <person name="Aluvathingal J."/>
            <person name="Nadendla S."/>
            <person name="Nandy P."/>
            <person name="Geyer C."/>
            <person name="Yan Y."/>
            <person name="Sichtig H."/>
        </authorList>
    </citation>
    <scope>NUCLEOTIDE SEQUENCE [LARGE SCALE GENOMIC DNA]</scope>
    <source>
        <strain evidence="13">FDAARGOS_652</strain>
    </source>
</reference>
<feature type="domain" description="Nucleoporin Nup188 N-terminal subdomain III" evidence="12">
    <location>
        <begin position="558"/>
        <end position="969"/>
    </location>
</feature>
<dbReference type="GO" id="GO:0017056">
    <property type="term" value="F:structural constituent of nuclear pore"/>
    <property type="evidence" value="ECO:0007669"/>
    <property type="project" value="InterPro"/>
</dbReference>
<feature type="domain" description="Nuclear pore protein Nup188 C-terminal" evidence="11">
    <location>
        <begin position="1298"/>
        <end position="1531"/>
    </location>
</feature>
<evidence type="ECO:0000256" key="7">
    <source>
        <dbReference type="ARBA" id="ARBA00023242"/>
    </source>
</evidence>
<evidence type="ECO:0000256" key="5">
    <source>
        <dbReference type="ARBA" id="ARBA00023010"/>
    </source>
</evidence>
<gene>
    <name evidence="13" type="ORF">FOB60_003059</name>
</gene>
<dbReference type="InterPro" id="IPR018864">
    <property type="entry name" value="Nucleoporin_Nup188_N"/>
</dbReference>
<evidence type="ECO:0000259" key="10">
    <source>
        <dbReference type="Pfam" id="PF10487"/>
    </source>
</evidence>
<comment type="caution">
    <text evidence="13">The sequence shown here is derived from an EMBL/GenBank/DDBJ whole genome shotgun (WGS) entry which is preliminary data.</text>
</comment>
<name>A0A8X7TCF4_CANPA</name>
<dbReference type="Pfam" id="PF10487">
    <property type="entry name" value="Nup188_N"/>
    <property type="match status" value="1"/>
</dbReference>
<dbReference type="GO" id="GO:0044611">
    <property type="term" value="C:nuclear pore inner ring"/>
    <property type="evidence" value="ECO:0007669"/>
    <property type="project" value="TreeGrafter"/>
</dbReference>
<dbReference type="InterPro" id="IPR048883">
    <property type="entry name" value="Nup188_N-subdom_III"/>
</dbReference>
<proteinExistence type="inferred from homology"/>
<keyword evidence="2" id="KW-0813">Transport</keyword>
<dbReference type="InterPro" id="IPR041634">
    <property type="entry name" value="Nup188_C"/>
</dbReference>
<dbReference type="EMBL" id="JABWAB010000004">
    <property type="protein sequence ID" value="KAF6052803.1"/>
    <property type="molecule type" value="Genomic_DNA"/>
</dbReference>
<evidence type="ECO:0000256" key="2">
    <source>
        <dbReference type="ARBA" id="ARBA00022448"/>
    </source>
</evidence>
<evidence type="ECO:0000256" key="1">
    <source>
        <dbReference type="ARBA" id="ARBA00004567"/>
    </source>
</evidence>
<dbReference type="GO" id="GO:0051028">
    <property type="term" value="P:mRNA transport"/>
    <property type="evidence" value="ECO:0007669"/>
    <property type="project" value="UniProtKB-KW"/>
</dbReference>
<keyword evidence="3" id="KW-0509">mRNA transport</keyword>
<evidence type="ECO:0000313" key="14">
    <source>
        <dbReference type="Proteomes" id="UP000590412"/>
    </source>
</evidence>
<dbReference type="Pfam" id="PF21093">
    <property type="entry name" value="Nup188_N-subdom_III"/>
    <property type="match status" value="1"/>
</dbReference>